<evidence type="ECO:0000256" key="2">
    <source>
        <dbReference type="ARBA" id="ARBA00006490"/>
    </source>
</evidence>
<feature type="domain" description="Aminotransferase class V" evidence="10">
    <location>
        <begin position="22"/>
        <end position="348"/>
    </location>
</feature>
<evidence type="ECO:0000313" key="11">
    <source>
        <dbReference type="EMBL" id="AUG32186.1"/>
    </source>
</evidence>
<dbReference type="PANTHER" id="PTHR11601">
    <property type="entry name" value="CYSTEINE DESULFURYLASE FAMILY MEMBER"/>
    <property type="match status" value="1"/>
</dbReference>
<dbReference type="Pfam" id="PF00266">
    <property type="entry name" value="Aminotran_5"/>
    <property type="match status" value="1"/>
</dbReference>
<evidence type="ECO:0000256" key="5">
    <source>
        <dbReference type="ARBA" id="ARBA00022723"/>
    </source>
</evidence>
<evidence type="ECO:0000256" key="7">
    <source>
        <dbReference type="ARBA" id="ARBA00023004"/>
    </source>
</evidence>
<evidence type="ECO:0000256" key="9">
    <source>
        <dbReference type="RuleBase" id="RU004504"/>
    </source>
</evidence>
<name>A0A2H4ZNR6_9EUKA</name>
<dbReference type="InterPro" id="IPR016454">
    <property type="entry name" value="Cysteine_dSase"/>
</dbReference>
<keyword evidence="8" id="KW-0411">Iron-sulfur</keyword>
<dbReference type="SUPFAM" id="SSF53383">
    <property type="entry name" value="PLP-dependent transferases"/>
    <property type="match status" value="1"/>
</dbReference>
<organism evidence="11">
    <name type="scientific">Paulinella longichromatophora</name>
    <dbReference type="NCBI Taxonomy" id="1708747"/>
    <lineage>
        <taxon>Eukaryota</taxon>
        <taxon>Sar</taxon>
        <taxon>Rhizaria</taxon>
        <taxon>Cercozoa</taxon>
        <taxon>Imbricatea</taxon>
        <taxon>Silicofilosea</taxon>
        <taxon>Euglyphida</taxon>
        <taxon>Paulinellidae</taxon>
        <taxon>Paulinella</taxon>
    </lineage>
</organism>
<dbReference type="GO" id="GO:0031071">
    <property type="term" value="F:cysteine desulfurase activity"/>
    <property type="evidence" value="ECO:0007669"/>
    <property type="project" value="UniProtKB-EC"/>
</dbReference>
<dbReference type="InterPro" id="IPR000192">
    <property type="entry name" value="Aminotrans_V_dom"/>
</dbReference>
<dbReference type="Gene3D" id="3.90.1150.10">
    <property type="entry name" value="Aspartate Aminotransferase, domain 1"/>
    <property type="match status" value="1"/>
</dbReference>
<reference evidence="11" key="1">
    <citation type="submission" date="2017-10" db="EMBL/GenBank/DDBJ databases">
        <title>Paulinella longichromatophora chromatophore genome.</title>
        <authorList>
            <person name="Lhee D."/>
            <person name="Yoon H.S."/>
        </authorList>
    </citation>
    <scope>NUCLEOTIDE SEQUENCE</scope>
</reference>
<dbReference type="PROSITE" id="PS00595">
    <property type="entry name" value="AA_TRANSFER_CLASS_5"/>
    <property type="match status" value="1"/>
</dbReference>
<geneLocation type="plastid" evidence="11"/>
<keyword evidence="5" id="KW-0479">Metal-binding</keyword>
<gene>
    <name evidence="11" type="primary">nifS</name>
    <name evidence="11" type="ORF">PLO_180</name>
</gene>
<dbReference type="InterPro" id="IPR015424">
    <property type="entry name" value="PyrdxlP-dep_Trfase"/>
</dbReference>
<dbReference type="GO" id="GO:0016829">
    <property type="term" value="F:lyase activity"/>
    <property type="evidence" value="ECO:0007669"/>
    <property type="project" value="UniProtKB-KW"/>
</dbReference>
<evidence type="ECO:0000256" key="8">
    <source>
        <dbReference type="ARBA" id="ARBA00023014"/>
    </source>
</evidence>
<dbReference type="GO" id="GO:0051536">
    <property type="term" value="F:iron-sulfur cluster binding"/>
    <property type="evidence" value="ECO:0007669"/>
    <property type="project" value="UniProtKB-KW"/>
</dbReference>
<evidence type="ECO:0000259" key="10">
    <source>
        <dbReference type="Pfam" id="PF00266"/>
    </source>
</evidence>
<evidence type="ECO:0000256" key="4">
    <source>
        <dbReference type="ARBA" id="ARBA00022679"/>
    </source>
</evidence>
<dbReference type="InterPro" id="IPR015421">
    <property type="entry name" value="PyrdxlP-dep_Trfase_major"/>
</dbReference>
<dbReference type="PIRSF" id="PIRSF005572">
    <property type="entry name" value="NifS"/>
    <property type="match status" value="1"/>
</dbReference>
<dbReference type="InterPro" id="IPR020578">
    <property type="entry name" value="Aminotrans_V_PyrdxlP_BS"/>
</dbReference>
<dbReference type="Gene3D" id="3.40.640.10">
    <property type="entry name" value="Type I PLP-dependent aspartate aminotransferase-like (Major domain)"/>
    <property type="match status" value="1"/>
</dbReference>
<keyword evidence="6" id="KW-0663">Pyridoxal phosphate</keyword>
<dbReference type="GO" id="GO:0046872">
    <property type="term" value="F:metal ion binding"/>
    <property type="evidence" value="ECO:0007669"/>
    <property type="project" value="UniProtKB-KW"/>
</dbReference>
<proteinExistence type="inferred from homology"/>
<protein>
    <recommendedName>
        <fullName evidence="3">cysteine desulfurase</fullName>
        <ecNumber evidence="3">2.8.1.7</ecNumber>
    </recommendedName>
</protein>
<evidence type="ECO:0000256" key="3">
    <source>
        <dbReference type="ARBA" id="ARBA00012239"/>
    </source>
</evidence>
<keyword evidence="4" id="KW-0808">Transferase</keyword>
<sequence length="397" mass="42907">MYNVLNLASIAISTHTIIRDFMYLDASATSPPAPEVLQIMSMAYREGWANPSSLHLPGIKAAELLKCSRKIIASLLGATTDELILCSGGTESIQLALLGTAASLPTGQLVISAVEHPAVTAAAKQLSNQGWTIKVWPVNHQGQVELKYLDKLLCPPTRLVSIGWGQSEVGTLQPIKEIGQLCHERGILFHTDAVQVVGHEIIEWSHLPIDLLSFASHKLHGPRGIGGLLHRSLIPCQSQMNGGGQENGFRSGTEPVALAVGLATALELVVTRQLNSQQGKPFQLWRDQLLSEFLSIPGIELTGHPSSRLPNHISLLIKASKDIPLMGRALVKVLGHKGLSISSGTACDSSASYGSYVLRAMGYDEYEASMGLRLTLGPWHDRITLLKIPQLVKQYLI</sequence>
<keyword evidence="11" id="KW-0934">Plastid</keyword>
<evidence type="ECO:0000256" key="1">
    <source>
        <dbReference type="ARBA" id="ARBA00001933"/>
    </source>
</evidence>
<evidence type="ECO:0000256" key="6">
    <source>
        <dbReference type="ARBA" id="ARBA00022898"/>
    </source>
</evidence>
<comment type="similarity">
    <text evidence="2">Belongs to the class-V pyridoxal-phosphate-dependent aminotransferase family. NifS/IscS subfamily.</text>
</comment>
<accession>A0A2H4ZNR6</accession>
<keyword evidence="11" id="KW-0456">Lyase</keyword>
<dbReference type="EMBL" id="MG264610">
    <property type="protein sequence ID" value="AUG32186.1"/>
    <property type="molecule type" value="Genomic_DNA"/>
</dbReference>
<keyword evidence="7" id="KW-0408">Iron</keyword>
<comment type="cofactor">
    <cofactor evidence="1 9">
        <name>pyridoxal 5'-phosphate</name>
        <dbReference type="ChEBI" id="CHEBI:597326"/>
    </cofactor>
</comment>
<dbReference type="EC" id="2.8.1.7" evidence="3"/>
<dbReference type="PANTHER" id="PTHR11601:SF34">
    <property type="entry name" value="CYSTEINE DESULFURASE"/>
    <property type="match status" value="1"/>
</dbReference>
<dbReference type="AlphaFoldDB" id="A0A2H4ZNR6"/>
<dbReference type="InterPro" id="IPR015422">
    <property type="entry name" value="PyrdxlP-dep_Trfase_small"/>
</dbReference>